<name>A0A068NPX4_FIMGI</name>
<dbReference type="STRING" id="661478.OP10G_2215"/>
<dbReference type="Gene3D" id="1.10.287.110">
    <property type="entry name" value="DnaJ domain"/>
    <property type="match status" value="1"/>
</dbReference>
<sequence length="369" mass="39479">MAKTHYETLGLKRSATAAEIKSAYRKIVLAHHPDRSKDPRSVQIFMSATEAYDVLTDASAKLRYDEGLNAEAKRIAERQRQATATQQKVAAPSGPRPGWTETVTSPSTVAADVSRLPGLFARGKHAEAESLAREILAVSPRQPVCYAILGDIHRARGNVNEAARMYAYAAQFEPNNPVYQRRYEELLSSNKVVETRHHHSQLQGEDRKGLAPLVGGGLILLAAIFLAISPEKAVFGKVAGISSWTGSLPIVLFLAGVSVGATLAIGNLLDRFQSLTTTATGRIGPAVALALVAVVNFWAALLLYLSMGAFQNAFNYSTTRIMAGVVVATVTLAFASSAHVVAAQALTWGGNLVYLGALIGWLVADQMKG</sequence>
<evidence type="ECO:0000256" key="1">
    <source>
        <dbReference type="PROSITE-ProRule" id="PRU00339"/>
    </source>
</evidence>
<keyword evidence="3" id="KW-1133">Transmembrane helix</keyword>
<evidence type="ECO:0000259" key="4">
    <source>
        <dbReference type="PROSITE" id="PS50076"/>
    </source>
</evidence>
<dbReference type="Gene3D" id="1.25.40.1040">
    <property type="match status" value="1"/>
</dbReference>
<dbReference type="InterPro" id="IPR011990">
    <property type="entry name" value="TPR-like_helical_dom_sf"/>
</dbReference>
<feature type="transmembrane region" description="Helical" evidence="3">
    <location>
        <begin position="248"/>
        <end position="266"/>
    </location>
</feature>
<dbReference type="Pfam" id="PF00226">
    <property type="entry name" value="DnaJ"/>
    <property type="match status" value="1"/>
</dbReference>
<evidence type="ECO:0000256" key="3">
    <source>
        <dbReference type="SAM" id="Phobius"/>
    </source>
</evidence>
<dbReference type="PROSITE" id="PS50076">
    <property type="entry name" value="DNAJ_2"/>
    <property type="match status" value="1"/>
</dbReference>
<gene>
    <name evidence="5" type="ORF">OP10G_2215</name>
</gene>
<dbReference type="HOGENOM" id="CLU_749541_0_0_0"/>
<dbReference type="PROSITE" id="PS50005">
    <property type="entry name" value="TPR"/>
    <property type="match status" value="1"/>
</dbReference>
<dbReference type="GO" id="GO:0005737">
    <property type="term" value="C:cytoplasm"/>
    <property type="evidence" value="ECO:0007669"/>
    <property type="project" value="TreeGrafter"/>
</dbReference>
<dbReference type="InterPro" id="IPR019734">
    <property type="entry name" value="TPR_rpt"/>
</dbReference>
<feature type="domain" description="J" evidence="4">
    <location>
        <begin position="4"/>
        <end position="68"/>
    </location>
</feature>
<dbReference type="InterPro" id="IPR036259">
    <property type="entry name" value="MFS_trans_sf"/>
</dbReference>
<dbReference type="KEGG" id="fgi:OP10G_2215"/>
<dbReference type="InterPro" id="IPR036869">
    <property type="entry name" value="J_dom_sf"/>
</dbReference>
<dbReference type="PANTHER" id="PTHR43096:SF58">
    <property type="entry name" value="CHAPERONE DNAJ-DOMAIN SUPERFAMILY PROTEIN"/>
    <property type="match status" value="1"/>
</dbReference>
<dbReference type="OrthoDB" id="9779889at2"/>
<dbReference type="SUPFAM" id="SSF48452">
    <property type="entry name" value="TPR-like"/>
    <property type="match status" value="1"/>
</dbReference>
<dbReference type="InterPro" id="IPR001623">
    <property type="entry name" value="DnaJ_domain"/>
</dbReference>
<dbReference type="SMART" id="SM00271">
    <property type="entry name" value="DnaJ"/>
    <property type="match status" value="1"/>
</dbReference>
<feature type="transmembrane region" description="Helical" evidence="3">
    <location>
        <begin position="209"/>
        <end position="228"/>
    </location>
</feature>
<reference evidence="5 6" key="1">
    <citation type="journal article" date="2014" name="PLoS ONE">
        <title>The first complete genome sequence of the class fimbriimonadia in the phylum armatimonadetes.</title>
        <authorList>
            <person name="Hu Z.Y."/>
            <person name="Wang Y.Z."/>
            <person name="Im W.T."/>
            <person name="Wang S.Y."/>
            <person name="Zhao G.P."/>
            <person name="Zheng H.J."/>
            <person name="Quan Z.X."/>
        </authorList>
    </citation>
    <scope>NUCLEOTIDE SEQUENCE [LARGE SCALE GENOMIC DNA]</scope>
    <source>
        <strain evidence="5">Gsoil 348</strain>
    </source>
</reference>
<dbReference type="CDD" id="cd06257">
    <property type="entry name" value="DnaJ"/>
    <property type="match status" value="1"/>
</dbReference>
<evidence type="ECO:0000313" key="5">
    <source>
        <dbReference type="EMBL" id="AIE85583.1"/>
    </source>
</evidence>
<dbReference type="SUPFAM" id="SSF46565">
    <property type="entry name" value="Chaperone J-domain"/>
    <property type="match status" value="1"/>
</dbReference>
<proteinExistence type="predicted"/>
<dbReference type="Proteomes" id="UP000027982">
    <property type="component" value="Chromosome"/>
</dbReference>
<feature type="transmembrane region" description="Helical" evidence="3">
    <location>
        <begin position="348"/>
        <end position="364"/>
    </location>
</feature>
<dbReference type="AlphaFoldDB" id="A0A068NPX4"/>
<feature type="repeat" description="TPR" evidence="1">
    <location>
        <begin position="143"/>
        <end position="176"/>
    </location>
</feature>
<organism evidence="5 6">
    <name type="scientific">Fimbriimonas ginsengisoli Gsoil 348</name>
    <dbReference type="NCBI Taxonomy" id="661478"/>
    <lineage>
        <taxon>Bacteria</taxon>
        <taxon>Bacillati</taxon>
        <taxon>Armatimonadota</taxon>
        <taxon>Fimbriimonadia</taxon>
        <taxon>Fimbriimonadales</taxon>
        <taxon>Fimbriimonadaceae</taxon>
        <taxon>Fimbriimonas</taxon>
    </lineage>
</organism>
<dbReference type="PANTHER" id="PTHR43096">
    <property type="entry name" value="DNAJ HOMOLOG 1, MITOCHONDRIAL-RELATED"/>
    <property type="match status" value="1"/>
</dbReference>
<dbReference type="RefSeq" id="WP_025225853.1">
    <property type="nucleotide sequence ID" value="NZ_CP007139.1"/>
</dbReference>
<accession>A0A068NPX4</accession>
<dbReference type="GO" id="GO:0051082">
    <property type="term" value="F:unfolded protein binding"/>
    <property type="evidence" value="ECO:0007669"/>
    <property type="project" value="TreeGrafter"/>
</dbReference>
<dbReference type="GO" id="GO:0042026">
    <property type="term" value="P:protein refolding"/>
    <property type="evidence" value="ECO:0007669"/>
    <property type="project" value="TreeGrafter"/>
</dbReference>
<keyword evidence="3" id="KW-0472">Membrane</keyword>
<dbReference type="eggNOG" id="COG0484">
    <property type="taxonomic scope" value="Bacteria"/>
</dbReference>
<feature type="transmembrane region" description="Helical" evidence="3">
    <location>
        <begin position="286"/>
        <end position="309"/>
    </location>
</feature>
<dbReference type="SUPFAM" id="SSF103473">
    <property type="entry name" value="MFS general substrate transporter"/>
    <property type="match status" value="1"/>
</dbReference>
<keyword evidence="1" id="KW-0802">TPR repeat</keyword>
<evidence type="ECO:0000256" key="2">
    <source>
        <dbReference type="SAM" id="MobiDB-lite"/>
    </source>
</evidence>
<keyword evidence="6" id="KW-1185">Reference proteome</keyword>
<feature type="region of interest" description="Disordered" evidence="2">
    <location>
        <begin position="77"/>
        <end position="101"/>
    </location>
</feature>
<feature type="transmembrane region" description="Helical" evidence="3">
    <location>
        <begin position="321"/>
        <end position="342"/>
    </location>
</feature>
<dbReference type="PRINTS" id="PR00625">
    <property type="entry name" value="JDOMAIN"/>
</dbReference>
<dbReference type="InterPro" id="IPR018253">
    <property type="entry name" value="DnaJ_domain_CS"/>
</dbReference>
<dbReference type="PROSITE" id="PS00636">
    <property type="entry name" value="DNAJ_1"/>
    <property type="match status" value="1"/>
</dbReference>
<keyword evidence="3" id="KW-0812">Transmembrane</keyword>
<protein>
    <submittedName>
        <fullName evidence="5">Chaperone protein DnaJ</fullName>
    </submittedName>
</protein>
<dbReference type="EMBL" id="CP007139">
    <property type="protein sequence ID" value="AIE85583.1"/>
    <property type="molecule type" value="Genomic_DNA"/>
</dbReference>
<evidence type="ECO:0000313" key="6">
    <source>
        <dbReference type="Proteomes" id="UP000027982"/>
    </source>
</evidence>